<dbReference type="Proteomes" id="UP000008315">
    <property type="component" value="Chromosome"/>
</dbReference>
<dbReference type="Pfam" id="PF07992">
    <property type="entry name" value="Pyr_redox_2"/>
    <property type="match status" value="1"/>
</dbReference>
<keyword evidence="3" id="KW-0285">Flavoprotein</keyword>
<dbReference type="PANTHER" id="PTHR43429:SF1">
    <property type="entry name" value="NAD(P)H SULFUR OXIDOREDUCTASE (COA-DEPENDENT)"/>
    <property type="match status" value="1"/>
</dbReference>
<dbReference type="Pfam" id="PF00581">
    <property type="entry name" value="Rhodanese"/>
    <property type="match status" value="1"/>
</dbReference>
<dbReference type="EMBL" id="FO082060">
    <property type="protein sequence ID" value="CCE23962.1"/>
    <property type="molecule type" value="Genomic_DNA"/>
</dbReference>
<comment type="similarity">
    <text evidence="2">Belongs to the class-III pyridine nucleotide-disulfide oxidoreductase family.</text>
</comment>
<dbReference type="KEGG" id="mah:MEALZ_2281"/>
<keyword evidence="4" id="KW-0274">FAD</keyword>
<dbReference type="InterPro" id="IPR001763">
    <property type="entry name" value="Rhodanese-like_dom"/>
</dbReference>
<evidence type="ECO:0000313" key="8">
    <source>
        <dbReference type="EMBL" id="CCE23962.1"/>
    </source>
</evidence>
<sequence>MNPNKKRILIVGGVAGGATCAARARRLCETCDIVVFERGQHVSFANCGLPYFVGDVIESEAKLLVASPDLFEHRFNIEVHTETEVTRIDRQARTIEVRDLKTGTYREEAYDALVLATGAQPIRPPLPGIDLPGIYVLRNIPDSRKIKAATAQASRALIVGGGFIGLEMAENLVALGLDVTLLELADQVLPPLDAEMAGYAAERLRANGVELRLGESAVSFEQHPERGLILHTSKGATLNTDLVILGIGVRPEATLAREAGLELGELGGIRVDPYMRTNDPAIWAVGDVVEVKNRVTGQWQLVPLAGPANRQGRVAATAIIHDFSCGEKEALPPLAFDGVLGTAVCEVFGLTVACTGASEKLLKRLSMDFEKVYLHPGHHSSYFPGAKPIHIKLLFSKTDNKILGAQAVGEKDVTRPIDVIATALMQGATIFDLENLELCYAPQFGAAKDPVNVAGMLAGNHQRGDFPLANWDELETTPALLVDVRSADEYAGGHVPAAQNLPLESLRDRIHEFPTDRDIWLICGVGQRAYYAYRLLAQNGLRVKVLSGGMKTYSARRRATEASG</sequence>
<evidence type="ECO:0000256" key="6">
    <source>
        <dbReference type="ARBA" id="ARBA00023284"/>
    </source>
</evidence>
<dbReference type="InterPro" id="IPR023753">
    <property type="entry name" value="FAD/NAD-binding_dom"/>
</dbReference>
<dbReference type="SUPFAM" id="SSF51905">
    <property type="entry name" value="FAD/NAD(P)-binding domain"/>
    <property type="match status" value="2"/>
</dbReference>
<evidence type="ECO:0000256" key="3">
    <source>
        <dbReference type="ARBA" id="ARBA00022630"/>
    </source>
</evidence>
<keyword evidence="9" id="KW-1185">Reference proteome</keyword>
<evidence type="ECO:0000256" key="5">
    <source>
        <dbReference type="ARBA" id="ARBA00023002"/>
    </source>
</evidence>
<dbReference type="AlphaFoldDB" id="G4SU56"/>
<evidence type="ECO:0000256" key="4">
    <source>
        <dbReference type="ARBA" id="ARBA00022827"/>
    </source>
</evidence>
<dbReference type="InterPro" id="IPR016156">
    <property type="entry name" value="FAD/NAD-linked_Rdtase_dimer_sf"/>
</dbReference>
<evidence type="ECO:0000256" key="1">
    <source>
        <dbReference type="ARBA" id="ARBA00001974"/>
    </source>
</evidence>
<keyword evidence="5" id="KW-0560">Oxidoreductase</keyword>
<dbReference type="InterPro" id="IPR004099">
    <property type="entry name" value="Pyr_nucl-diS_OxRdtase_dimer"/>
</dbReference>
<proteinExistence type="inferred from homology"/>
<feature type="domain" description="Rhodanese" evidence="7">
    <location>
        <begin position="475"/>
        <end position="562"/>
    </location>
</feature>
<dbReference type="InterPro" id="IPR050260">
    <property type="entry name" value="FAD-bd_OxRdtase"/>
</dbReference>
<dbReference type="PANTHER" id="PTHR43429">
    <property type="entry name" value="PYRIDINE NUCLEOTIDE-DISULFIDE OXIDOREDUCTASE DOMAIN-CONTAINING"/>
    <property type="match status" value="1"/>
</dbReference>
<gene>
    <name evidence="8" type="ordered locus">MEALZ_2281</name>
</gene>
<comment type="cofactor">
    <cofactor evidence="1">
        <name>FAD</name>
        <dbReference type="ChEBI" id="CHEBI:57692"/>
    </cofactor>
</comment>
<dbReference type="SUPFAM" id="SSF55424">
    <property type="entry name" value="FAD/NAD-linked reductases, dimerisation (C-terminal) domain"/>
    <property type="match status" value="1"/>
</dbReference>
<dbReference type="RefSeq" id="WP_014148743.1">
    <property type="nucleotide sequence ID" value="NC_016112.1"/>
</dbReference>
<dbReference type="PROSITE" id="PS50206">
    <property type="entry name" value="RHODANESE_3"/>
    <property type="match status" value="1"/>
</dbReference>
<dbReference type="Gene3D" id="3.40.250.10">
    <property type="entry name" value="Rhodanese-like domain"/>
    <property type="match status" value="1"/>
</dbReference>
<reference evidence="9" key="1">
    <citation type="journal article" date="2012" name="J. Bacteriol.">
        <title>Genome sequence of the haloalkaliphilic methanotrophic bacterium Methylomicrobium alcaliphilum 20Z.</title>
        <authorList>
            <person name="Vuilleumier S."/>
            <person name="Khmelenina V.N."/>
            <person name="Bringel F."/>
            <person name="Reshetnikov A.S."/>
            <person name="Lajus A."/>
            <person name="Mangenot S."/>
            <person name="Rouy Z."/>
            <person name="Op den Camp H.J."/>
            <person name="Jetten M.S."/>
            <person name="Dispirito A.A."/>
            <person name="Dunfield P."/>
            <person name="Klotz M.G."/>
            <person name="Semrau J.D."/>
            <person name="Stein L.Y."/>
            <person name="Barbe V."/>
            <person name="Medigue C."/>
            <person name="Trotsenko Y.A."/>
            <person name="Kalyuzhnaya M.G."/>
        </authorList>
    </citation>
    <scope>NUCLEOTIDE SEQUENCE [LARGE SCALE GENOMIC DNA]</scope>
    <source>
        <strain evidence="9">DSM 19304 / NCIMB 14124 / VKM B-2133 / 20Z</strain>
    </source>
</reference>
<dbReference type="SMART" id="SM00450">
    <property type="entry name" value="RHOD"/>
    <property type="match status" value="1"/>
</dbReference>
<dbReference type="SUPFAM" id="SSF52821">
    <property type="entry name" value="Rhodanese/Cell cycle control phosphatase"/>
    <property type="match status" value="1"/>
</dbReference>
<dbReference type="PATRIC" id="fig|271065.3.peg.2342"/>
<dbReference type="PRINTS" id="PR00411">
    <property type="entry name" value="PNDRDTASEI"/>
</dbReference>
<keyword evidence="6" id="KW-0676">Redox-active center</keyword>
<dbReference type="Pfam" id="PF02852">
    <property type="entry name" value="Pyr_redox_dim"/>
    <property type="match status" value="1"/>
</dbReference>
<dbReference type="GO" id="GO:0016491">
    <property type="term" value="F:oxidoreductase activity"/>
    <property type="evidence" value="ECO:0007669"/>
    <property type="project" value="UniProtKB-KW"/>
</dbReference>
<evidence type="ECO:0000259" key="7">
    <source>
        <dbReference type="PROSITE" id="PS50206"/>
    </source>
</evidence>
<dbReference type="InterPro" id="IPR036188">
    <property type="entry name" value="FAD/NAD-bd_sf"/>
</dbReference>
<name>G4SU56_META2</name>
<dbReference type="HOGENOM" id="CLU_003291_1_2_6"/>
<accession>G4SU56</accession>
<evidence type="ECO:0000256" key="2">
    <source>
        <dbReference type="ARBA" id="ARBA00009130"/>
    </source>
</evidence>
<dbReference type="STRING" id="1091494.MEALZ_2281"/>
<dbReference type="Gene3D" id="3.50.50.60">
    <property type="entry name" value="FAD/NAD(P)-binding domain"/>
    <property type="match status" value="2"/>
</dbReference>
<dbReference type="InterPro" id="IPR036873">
    <property type="entry name" value="Rhodanese-like_dom_sf"/>
</dbReference>
<evidence type="ECO:0000313" key="9">
    <source>
        <dbReference type="Proteomes" id="UP000008315"/>
    </source>
</evidence>
<dbReference type="PRINTS" id="PR00368">
    <property type="entry name" value="FADPNR"/>
</dbReference>
<protein>
    <submittedName>
        <fullName evidence="8">Pyridine nucleotide-disulphide oxidoreductase family protein</fullName>
    </submittedName>
</protein>
<organism evidence="8 9">
    <name type="scientific">Methylotuvimicrobium alcaliphilum (strain DSM 19304 / NCIMB 14124 / VKM B-2133 / 20Z)</name>
    <name type="common">Methylomicrobium alcaliphilum</name>
    <dbReference type="NCBI Taxonomy" id="1091494"/>
    <lineage>
        <taxon>Bacteria</taxon>
        <taxon>Pseudomonadati</taxon>
        <taxon>Pseudomonadota</taxon>
        <taxon>Gammaproteobacteria</taxon>
        <taxon>Methylococcales</taxon>
        <taxon>Methylococcaceae</taxon>
        <taxon>Methylotuvimicrobium</taxon>
    </lineage>
</organism>